<dbReference type="Gene3D" id="3.40.1080.10">
    <property type="entry name" value="Glutaconate Coenzyme A-transferase"/>
    <property type="match status" value="1"/>
</dbReference>
<reference evidence="1" key="2">
    <citation type="journal article" date="2021" name="Syst. Appl. Microbiol.">
        <title>Roseomonas hellenica sp. nov., isolated from roots of wild-growing Alkanna tinctoria.</title>
        <authorList>
            <person name="Rat A."/>
            <person name="Naranjo H.D."/>
            <person name="Lebbe L."/>
            <person name="Cnockaert M."/>
            <person name="Krigas N."/>
            <person name="Grigoriadou K."/>
            <person name="Maloupa E."/>
            <person name="Willems A."/>
        </authorList>
    </citation>
    <scope>NUCLEOTIDE SEQUENCE</scope>
    <source>
        <strain evidence="1">LMG 28251</strain>
    </source>
</reference>
<dbReference type="SUPFAM" id="SSF100950">
    <property type="entry name" value="NagB/RpiA/CoA transferase-like"/>
    <property type="match status" value="1"/>
</dbReference>
<dbReference type="InterPro" id="IPR037171">
    <property type="entry name" value="NagB/RpiA_transferase-like"/>
</dbReference>
<reference evidence="1" key="1">
    <citation type="submission" date="2020-01" db="EMBL/GenBank/DDBJ databases">
        <authorList>
            <person name="Rat A."/>
        </authorList>
    </citation>
    <scope>NUCLEOTIDE SEQUENCE</scope>
    <source>
        <strain evidence="1">LMG 28251</strain>
    </source>
</reference>
<dbReference type="Proteomes" id="UP001196068">
    <property type="component" value="Unassembled WGS sequence"/>
</dbReference>
<evidence type="ECO:0000313" key="2">
    <source>
        <dbReference type="Proteomes" id="UP001196068"/>
    </source>
</evidence>
<sequence>MSVQPEERLACALARLILDPAAPPARHIAVGAASPIPAAACWLVKKQGHAVRLSLLHKRSGNPFTEGSRELFDLTGQGRIDLFFLGGGQIDGQANLNLVGTGEWPGTGVRFPGSFGSAFMYFMTPRTILFREEHSPRVLVEKVDMISAPGVSPPGVFRRGTAQALVTGRCVFTFDAARARFTLASLMPGETEASVRAATGFDFDVAPGLAAAPEPSEAELAILRGAVCDEMAETYPEFCARVWGRAQAA</sequence>
<evidence type="ECO:0000313" key="1">
    <source>
        <dbReference type="EMBL" id="MBR0656633.1"/>
    </source>
</evidence>
<dbReference type="PANTHER" id="PTHR43293">
    <property type="entry name" value="ACETATE COA-TRANSFERASE YDIF"/>
    <property type="match status" value="1"/>
</dbReference>
<dbReference type="RefSeq" id="WP_211875495.1">
    <property type="nucleotide sequence ID" value="NZ_JAAEDH010000020.1"/>
</dbReference>
<dbReference type="InterPro" id="IPR004165">
    <property type="entry name" value="CoA_trans_fam_I"/>
</dbReference>
<dbReference type="AlphaFoldDB" id="A0AAF1K0G8"/>
<dbReference type="GO" id="GO:0008410">
    <property type="term" value="F:CoA-transferase activity"/>
    <property type="evidence" value="ECO:0007669"/>
    <property type="project" value="InterPro"/>
</dbReference>
<gene>
    <name evidence="1" type="ORF">GXW79_16255</name>
</gene>
<organism evidence="1 2">
    <name type="scientific">Plastoroseomonas arctica</name>
    <dbReference type="NCBI Taxonomy" id="1509237"/>
    <lineage>
        <taxon>Bacteria</taxon>
        <taxon>Pseudomonadati</taxon>
        <taxon>Pseudomonadota</taxon>
        <taxon>Alphaproteobacteria</taxon>
        <taxon>Acetobacterales</taxon>
        <taxon>Acetobacteraceae</taxon>
        <taxon>Plastoroseomonas</taxon>
    </lineage>
</organism>
<dbReference type="EMBL" id="JAAEDH010000020">
    <property type="protein sequence ID" value="MBR0656633.1"/>
    <property type="molecule type" value="Genomic_DNA"/>
</dbReference>
<dbReference type="PANTHER" id="PTHR43293:SF3">
    <property type="entry name" value="CHOLESTEROL RING-CLEAVING HYDROLASE IPDB SUBUNIT"/>
    <property type="match status" value="1"/>
</dbReference>
<proteinExistence type="predicted"/>
<name>A0AAF1K0G8_9PROT</name>
<accession>A0AAF1K0G8</accession>
<keyword evidence="2" id="KW-1185">Reference proteome</keyword>
<dbReference type="SMART" id="SM00882">
    <property type="entry name" value="CoA_trans"/>
    <property type="match status" value="1"/>
</dbReference>
<dbReference type="Pfam" id="PF01144">
    <property type="entry name" value="CoA_trans"/>
    <property type="match status" value="1"/>
</dbReference>
<comment type="caution">
    <text evidence="1">The sequence shown here is derived from an EMBL/GenBank/DDBJ whole genome shotgun (WGS) entry which is preliminary data.</text>
</comment>
<protein>
    <submittedName>
        <fullName evidence="1">CoA synthetase</fullName>
    </submittedName>
</protein>